<dbReference type="WBParaSite" id="Pan_g8377.t1">
    <property type="protein sequence ID" value="Pan_g8377.t1"/>
    <property type="gene ID" value="Pan_g8377"/>
</dbReference>
<keyword evidence="1" id="KW-0812">Transmembrane</keyword>
<keyword evidence="2" id="KW-0732">Signal</keyword>
<dbReference type="Proteomes" id="UP000492821">
    <property type="component" value="Unassembled WGS sequence"/>
</dbReference>
<dbReference type="AlphaFoldDB" id="A0A7E4WAW2"/>
<keyword evidence="1" id="KW-1133">Transmembrane helix</keyword>
<evidence type="ECO:0000313" key="4">
    <source>
        <dbReference type="WBParaSite" id="Pan_g8377.t1"/>
    </source>
</evidence>
<reference evidence="3" key="1">
    <citation type="journal article" date="2013" name="Genetics">
        <title>The draft genome and transcriptome of Panagrellus redivivus are shaped by the harsh demands of a free-living lifestyle.</title>
        <authorList>
            <person name="Srinivasan J."/>
            <person name="Dillman A.R."/>
            <person name="Macchietto M.G."/>
            <person name="Heikkinen L."/>
            <person name="Lakso M."/>
            <person name="Fracchia K.M."/>
            <person name="Antoshechkin I."/>
            <person name="Mortazavi A."/>
            <person name="Wong G."/>
            <person name="Sternberg P.W."/>
        </authorList>
    </citation>
    <scope>NUCLEOTIDE SEQUENCE [LARGE SCALE GENOMIC DNA]</scope>
    <source>
        <strain evidence="3">MT8872</strain>
    </source>
</reference>
<accession>A0A7E4WAW2</accession>
<reference evidence="4" key="2">
    <citation type="submission" date="2020-10" db="UniProtKB">
        <authorList>
            <consortium name="WormBaseParasite"/>
        </authorList>
    </citation>
    <scope>IDENTIFICATION</scope>
</reference>
<feature type="chain" id="PRO_5028804862" evidence="2">
    <location>
        <begin position="17"/>
        <end position="199"/>
    </location>
</feature>
<evidence type="ECO:0000256" key="1">
    <source>
        <dbReference type="SAM" id="Phobius"/>
    </source>
</evidence>
<evidence type="ECO:0000256" key="2">
    <source>
        <dbReference type="SAM" id="SignalP"/>
    </source>
</evidence>
<keyword evidence="1" id="KW-0472">Membrane</keyword>
<keyword evidence="3" id="KW-1185">Reference proteome</keyword>
<sequence length="199" mass="21673">MINRILLTIFFSCVIADEPIVEYTENGALLIGTGSIKLNNNDPMTFEIENLKQCEGDFVVCYKSSVAKPNSKTCAAGYQQIDSILGSLKKRLVSGFVDIEKKNGNVLFILARGSPYGLEPDIIDGFFEYQFIQLPKNCKITVLGATDPNLKKKDPLQTAKIIFYVLGGLAGLVLLIALGAVIYCLCIKHKSSKATGTKG</sequence>
<feature type="signal peptide" evidence="2">
    <location>
        <begin position="1"/>
        <end position="16"/>
    </location>
</feature>
<proteinExistence type="predicted"/>
<name>A0A7E4WAW2_PANRE</name>
<protein>
    <submittedName>
        <fullName evidence="4">Receptor L-domain domain-containing protein</fullName>
    </submittedName>
</protein>
<evidence type="ECO:0000313" key="3">
    <source>
        <dbReference type="Proteomes" id="UP000492821"/>
    </source>
</evidence>
<organism evidence="3 4">
    <name type="scientific">Panagrellus redivivus</name>
    <name type="common">Microworm</name>
    <dbReference type="NCBI Taxonomy" id="6233"/>
    <lineage>
        <taxon>Eukaryota</taxon>
        <taxon>Metazoa</taxon>
        <taxon>Ecdysozoa</taxon>
        <taxon>Nematoda</taxon>
        <taxon>Chromadorea</taxon>
        <taxon>Rhabditida</taxon>
        <taxon>Tylenchina</taxon>
        <taxon>Panagrolaimomorpha</taxon>
        <taxon>Panagrolaimoidea</taxon>
        <taxon>Panagrolaimidae</taxon>
        <taxon>Panagrellus</taxon>
    </lineage>
</organism>
<feature type="transmembrane region" description="Helical" evidence="1">
    <location>
        <begin position="161"/>
        <end position="185"/>
    </location>
</feature>